<dbReference type="EMBL" id="LVWA01000010">
    <property type="protein sequence ID" value="OKL39243.1"/>
    <property type="molecule type" value="Genomic_DNA"/>
</dbReference>
<feature type="signal peptide" evidence="1">
    <location>
        <begin position="1"/>
        <end position="24"/>
    </location>
</feature>
<keyword evidence="3" id="KW-1185">Reference proteome</keyword>
<sequence length="264" mass="29083">MIRTSIKLLAPALMLLLASGTSEAQSILSGKGTSMPAYIGELATNVGTGLGQYRSVRTDALDVITPTTIGNVYLTENWVSGELFITLNRLLESNSFKYDIENNQFLINSEKVAEPTPDQLRVINSTVVDAFKLADPVLGERLFINAVNAGLTIEGKPATGFMEVLVSDEGMSLFRKTDTEKISANYNVAFNAGDKNDRIVKKESFYIKNAGQLNLIEISRNKKQNLALFGDKQNAMQVFLKKNNTDFTHAPDLVQLVSYYNSLK</sequence>
<evidence type="ECO:0000313" key="2">
    <source>
        <dbReference type="EMBL" id="OKL39243.1"/>
    </source>
</evidence>
<keyword evidence="1" id="KW-0732">Signal</keyword>
<evidence type="ECO:0008006" key="4">
    <source>
        <dbReference type="Google" id="ProtNLM"/>
    </source>
</evidence>
<evidence type="ECO:0000256" key="1">
    <source>
        <dbReference type="SAM" id="SignalP"/>
    </source>
</evidence>
<name>A0A1Q5PAL4_9BACT</name>
<dbReference type="Proteomes" id="UP000186551">
    <property type="component" value="Unassembled WGS sequence"/>
</dbReference>
<reference evidence="2 3" key="1">
    <citation type="submission" date="2016-03" db="EMBL/GenBank/DDBJ databases">
        <title>Genome sequence of Pontibacter sp. nov., of the family cytophagaceae, isolated from marine sediment of the Yellow Sea, China.</title>
        <authorList>
            <person name="Zhang G."/>
            <person name="Zhang R."/>
        </authorList>
    </citation>
    <scope>NUCLEOTIDE SEQUENCE [LARGE SCALE GENOMIC DNA]</scope>
    <source>
        <strain evidence="2 3">S10-8</strain>
    </source>
</reference>
<accession>A0A1Q5PAL4</accession>
<evidence type="ECO:0000313" key="3">
    <source>
        <dbReference type="Proteomes" id="UP000186551"/>
    </source>
</evidence>
<dbReference type="RefSeq" id="WP_073854203.1">
    <property type="nucleotide sequence ID" value="NZ_LVWA01000010.1"/>
</dbReference>
<feature type="chain" id="PRO_5012457092" description="DUF4197 domain-containing protein" evidence="1">
    <location>
        <begin position="25"/>
        <end position="264"/>
    </location>
</feature>
<comment type="caution">
    <text evidence="2">The sequence shown here is derived from an EMBL/GenBank/DDBJ whole genome shotgun (WGS) entry which is preliminary data.</text>
</comment>
<dbReference type="AlphaFoldDB" id="A0A1Q5PAL4"/>
<dbReference type="STRING" id="1797110.A3841_04715"/>
<organism evidence="2 3">
    <name type="scientific">Pontibacter flavimaris</name>
    <dbReference type="NCBI Taxonomy" id="1797110"/>
    <lineage>
        <taxon>Bacteria</taxon>
        <taxon>Pseudomonadati</taxon>
        <taxon>Bacteroidota</taxon>
        <taxon>Cytophagia</taxon>
        <taxon>Cytophagales</taxon>
        <taxon>Hymenobacteraceae</taxon>
        <taxon>Pontibacter</taxon>
    </lineage>
</organism>
<proteinExistence type="predicted"/>
<gene>
    <name evidence="2" type="ORF">A3841_04715</name>
</gene>
<protein>
    <recommendedName>
        <fullName evidence="4">DUF4197 domain-containing protein</fullName>
    </recommendedName>
</protein>
<dbReference type="OrthoDB" id="759189at2"/>